<dbReference type="GeneID" id="59334269"/>
<evidence type="ECO:0000259" key="1">
    <source>
        <dbReference type="PROSITE" id="PS50181"/>
    </source>
</evidence>
<dbReference type="InterPro" id="IPR036047">
    <property type="entry name" value="F-box-like_dom_sf"/>
</dbReference>
<sequence>MPASIKDVPPEIFENILSHIRPVDYLKVKLVSKSFSDWASNVFKWEDMTMEEVVQGHTSVEASLPRGRPLNYCVCKHCGLVKPTNEFSDNQAVKTNHKRICISCGIGYNTYTKRQLPKINGEEHIPCWHCRKAVPKYDNWEEILVSGKAVLTKLLEETTPEGDPITYMTSDRYLGPKKKQKKLFTEFDNLQEEWKSIYCRSNTGLNVTNKALQTRSSMTAGAQQKLLVLRVNFEREIQRIEDWVLTSEAIKIIAQIRALEKQAVKKEDKA</sequence>
<feature type="domain" description="F-box" evidence="1">
    <location>
        <begin position="2"/>
        <end position="48"/>
    </location>
</feature>
<accession>A0A8H6C7Y1</accession>
<dbReference type="Pfam" id="PF00646">
    <property type="entry name" value="F-box"/>
    <property type="match status" value="1"/>
</dbReference>
<dbReference type="AlphaFoldDB" id="A0A8H6C7Y1"/>
<evidence type="ECO:0000313" key="3">
    <source>
        <dbReference type="Proteomes" id="UP000593566"/>
    </source>
</evidence>
<dbReference type="RefSeq" id="XP_037147950.1">
    <property type="nucleotide sequence ID" value="XM_037296769.1"/>
</dbReference>
<comment type="caution">
    <text evidence="2">The sequence shown here is derived from an EMBL/GenBank/DDBJ whole genome shotgun (WGS) entry which is preliminary data.</text>
</comment>
<evidence type="ECO:0000313" key="2">
    <source>
        <dbReference type="EMBL" id="KAF6218515.1"/>
    </source>
</evidence>
<dbReference type="CDD" id="cd09917">
    <property type="entry name" value="F-box_SF"/>
    <property type="match status" value="1"/>
</dbReference>
<dbReference type="EMBL" id="JACCJB010000022">
    <property type="protein sequence ID" value="KAF6218515.1"/>
    <property type="molecule type" value="Genomic_DNA"/>
</dbReference>
<dbReference type="InterPro" id="IPR001810">
    <property type="entry name" value="F-box_dom"/>
</dbReference>
<protein>
    <recommendedName>
        <fullName evidence="1">F-box domain-containing protein</fullName>
    </recommendedName>
</protein>
<reference evidence="2 3" key="1">
    <citation type="journal article" date="2020" name="Genomics">
        <title>Complete, high-quality genomes from long-read metagenomic sequencing of two wolf lichen thalli reveals enigmatic genome architecture.</title>
        <authorList>
            <person name="McKenzie S.K."/>
            <person name="Walston R.F."/>
            <person name="Allen J.L."/>
        </authorList>
    </citation>
    <scope>NUCLEOTIDE SEQUENCE [LARGE SCALE GENOMIC DNA]</scope>
    <source>
        <strain evidence="2">WasteWater1</strain>
    </source>
</reference>
<organism evidence="2 3">
    <name type="scientific">Letharia lupina</name>
    <dbReference type="NCBI Taxonomy" id="560253"/>
    <lineage>
        <taxon>Eukaryota</taxon>
        <taxon>Fungi</taxon>
        <taxon>Dikarya</taxon>
        <taxon>Ascomycota</taxon>
        <taxon>Pezizomycotina</taxon>
        <taxon>Lecanoromycetes</taxon>
        <taxon>OSLEUM clade</taxon>
        <taxon>Lecanoromycetidae</taxon>
        <taxon>Lecanorales</taxon>
        <taxon>Lecanorineae</taxon>
        <taxon>Parmeliaceae</taxon>
        <taxon>Letharia</taxon>
    </lineage>
</organism>
<dbReference type="Proteomes" id="UP000593566">
    <property type="component" value="Unassembled WGS sequence"/>
</dbReference>
<dbReference type="SUPFAM" id="SSF81383">
    <property type="entry name" value="F-box domain"/>
    <property type="match status" value="1"/>
</dbReference>
<gene>
    <name evidence="2" type="ORF">HO133_005864</name>
</gene>
<keyword evidence="3" id="KW-1185">Reference proteome</keyword>
<dbReference type="PROSITE" id="PS50181">
    <property type="entry name" value="FBOX"/>
    <property type="match status" value="1"/>
</dbReference>
<proteinExistence type="predicted"/>
<name>A0A8H6C7Y1_9LECA</name>